<comment type="caution">
    <text evidence="7">The sequence shown here is derived from an EMBL/GenBank/DDBJ whole genome shotgun (WGS) entry which is preliminary data.</text>
</comment>
<evidence type="ECO:0000256" key="5">
    <source>
        <dbReference type="ARBA" id="ARBA00025265"/>
    </source>
</evidence>
<dbReference type="Pfam" id="PF03776">
    <property type="entry name" value="MinE"/>
    <property type="match status" value="1"/>
</dbReference>
<dbReference type="HAMAP" id="MF_00262">
    <property type="entry name" value="MinE"/>
    <property type="match status" value="1"/>
</dbReference>
<dbReference type="NCBIfam" id="TIGR01215">
    <property type="entry name" value="minE"/>
    <property type="match status" value="1"/>
</dbReference>
<dbReference type="InterPro" id="IPR036707">
    <property type="entry name" value="MinE_sf"/>
</dbReference>
<keyword evidence="3 6" id="KW-0132">Cell division</keyword>
<dbReference type="FunFam" id="3.30.1070.10:FF:000001">
    <property type="entry name" value="Cell division topological specificity factor"/>
    <property type="match status" value="1"/>
</dbReference>
<evidence type="ECO:0000313" key="7">
    <source>
        <dbReference type="EMBL" id="KYF71199.1"/>
    </source>
</evidence>
<dbReference type="GO" id="GO:0032955">
    <property type="term" value="P:regulation of division septum assembly"/>
    <property type="evidence" value="ECO:0007669"/>
    <property type="project" value="InterPro"/>
</dbReference>
<reference evidence="7 8" key="1">
    <citation type="submission" date="2014-02" db="EMBL/GenBank/DDBJ databases">
        <title>The small core and large imbalanced accessory genome model reveals a collaborative survival strategy of Sorangium cellulosum strains in nature.</title>
        <authorList>
            <person name="Han K."/>
            <person name="Peng R."/>
            <person name="Blom J."/>
            <person name="Li Y.-Z."/>
        </authorList>
    </citation>
    <scope>NUCLEOTIDE SEQUENCE [LARGE SCALE GENOMIC DNA]</scope>
    <source>
        <strain evidence="7 8">So0011-07</strain>
    </source>
</reference>
<comment type="function">
    <text evidence="5 6">Prevents the cell division inhibition by proteins MinC and MinD at internal division sites while permitting inhibition at polar sites. This ensures cell division at the proper site by restricting the formation of a division septum at the midpoint of the long axis of the cell.</text>
</comment>
<dbReference type="GO" id="GO:0051301">
    <property type="term" value="P:cell division"/>
    <property type="evidence" value="ECO:0007669"/>
    <property type="project" value="UniProtKB-KW"/>
</dbReference>
<name>A0A150QT88_SORCE</name>
<evidence type="ECO:0000256" key="4">
    <source>
        <dbReference type="ARBA" id="ARBA00023306"/>
    </source>
</evidence>
<dbReference type="SUPFAM" id="SSF55229">
    <property type="entry name" value="Cell division protein MinE topological specificity domain"/>
    <property type="match status" value="1"/>
</dbReference>
<protein>
    <recommendedName>
        <fullName evidence="2 6">Cell division topological specificity factor</fullName>
    </recommendedName>
</protein>
<gene>
    <name evidence="6" type="primary">minE</name>
    <name evidence="7" type="ORF">BE17_05215</name>
</gene>
<accession>A0A150QT88</accession>
<evidence type="ECO:0000256" key="1">
    <source>
        <dbReference type="ARBA" id="ARBA00008168"/>
    </source>
</evidence>
<dbReference type="AlphaFoldDB" id="A0A150QT88"/>
<dbReference type="NCBIfam" id="NF001422">
    <property type="entry name" value="PRK00296.1"/>
    <property type="match status" value="1"/>
</dbReference>
<dbReference type="GO" id="GO:0042802">
    <property type="term" value="F:identical protein binding"/>
    <property type="evidence" value="ECO:0007669"/>
    <property type="project" value="UniProtKB-ARBA"/>
</dbReference>
<evidence type="ECO:0000256" key="3">
    <source>
        <dbReference type="ARBA" id="ARBA00022618"/>
    </source>
</evidence>
<keyword evidence="4 6" id="KW-0131">Cell cycle</keyword>
<organism evidence="7 8">
    <name type="scientific">Sorangium cellulosum</name>
    <name type="common">Polyangium cellulosum</name>
    <dbReference type="NCBI Taxonomy" id="56"/>
    <lineage>
        <taxon>Bacteria</taxon>
        <taxon>Pseudomonadati</taxon>
        <taxon>Myxococcota</taxon>
        <taxon>Polyangia</taxon>
        <taxon>Polyangiales</taxon>
        <taxon>Polyangiaceae</taxon>
        <taxon>Sorangium</taxon>
    </lineage>
</organism>
<evidence type="ECO:0000256" key="6">
    <source>
        <dbReference type="HAMAP-Rule" id="MF_00262"/>
    </source>
</evidence>
<dbReference type="Proteomes" id="UP000075635">
    <property type="component" value="Unassembled WGS sequence"/>
</dbReference>
<sequence>MSIMDYFRRTQPKSAAVAKERLQIIVARERVRPTGEPDYLPRLKQELLQVISKYERIDLDQVSVNVERSGDCDVLELNVVLSESEKAAVRAAAATRASAPAARNC</sequence>
<evidence type="ECO:0000313" key="8">
    <source>
        <dbReference type="Proteomes" id="UP000075635"/>
    </source>
</evidence>
<evidence type="ECO:0000256" key="2">
    <source>
        <dbReference type="ARBA" id="ARBA00020112"/>
    </source>
</evidence>
<comment type="similarity">
    <text evidence="1 6">Belongs to the MinE family.</text>
</comment>
<dbReference type="InterPro" id="IPR005527">
    <property type="entry name" value="MinE"/>
</dbReference>
<dbReference type="Gene3D" id="3.30.1070.10">
    <property type="entry name" value="Cell division topological specificity factor MinE"/>
    <property type="match status" value="1"/>
</dbReference>
<proteinExistence type="inferred from homology"/>
<dbReference type="EMBL" id="JEMB01003539">
    <property type="protein sequence ID" value="KYF71199.1"/>
    <property type="molecule type" value="Genomic_DNA"/>
</dbReference>